<dbReference type="Proteomes" id="UP001460270">
    <property type="component" value="Unassembled WGS sequence"/>
</dbReference>
<evidence type="ECO:0000313" key="2">
    <source>
        <dbReference type="EMBL" id="KAK7883814.1"/>
    </source>
</evidence>
<accession>A0AAW0MYA4</accession>
<protein>
    <recommendedName>
        <fullName evidence="4">Fibronectin type-III domain-containing protein</fullName>
    </recommendedName>
</protein>
<sequence length="211" mass="21966">MTTTAPPIVTTAAAVPCSSNISVVSSQSQSALVLVFSPSESSVVQVRSGAGLCNFTVFVRAEEEPEEEPEEQRYTCELEPGLDQKHQGPEASEGPAASGGASGGPAGAWYRCLLTALEPGTRYNVTVVSEKDGEKSRAELQTAPASCQRPAGGALLPQPVPVVASGPGRVDSVLVSLSDSEQVLRSFSVSGTETRGECDGAETWNCVRPER</sequence>
<feature type="compositionally biased region" description="Low complexity" evidence="1">
    <location>
        <begin position="89"/>
        <end position="99"/>
    </location>
</feature>
<evidence type="ECO:0000313" key="3">
    <source>
        <dbReference type="Proteomes" id="UP001460270"/>
    </source>
</evidence>
<dbReference type="EMBL" id="JBBPFD010000020">
    <property type="protein sequence ID" value="KAK7883814.1"/>
    <property type="molecule type" value="Genomic_DNA"/>
</dbReference>
<name>A0AAW0MYA4_9GOBI</name>
<evidence type="ECO:0000256" key="1">
    <source>
        <dbReference type="SAM" id="MobiDB-lite"/>
    </source>
</evidence>
<proteinExistence type="predicted"/>
<comment type="caution">
    <text evidence="2">The sequence shown here is derived from an EMBL/GenBank/DDBJ whole genome shotgun (WGS) entry which is preliminary data.</text>
</comment>
<feature type="region of interest" description="Disordered" evidence="1">
    <location>
        <begin position="81"/>
        <end position="102"/>
    </location>
</feature>
<gene>
    <name evidence="2" type="ORF">WMY93_026937</name>
</gene>
<keyword evidence="3" id="KW-1185">Reference proteome</keyword>
<reference evidence="3" key="1">
    <citation type="submission" date="2024-04" db="EMBL/GenBank/DDBJ databases">
        <title>Salinicola lusitanus LLJ914,a marine bacterium isolated from the Okinawa Trough.</title>
        <authorList>
            <person name="Li J."/>
        </authorList>
    </citation>
    <scope>NUCLEOTIDE SEQUENCE [LARGE SCALE GENOMIC DNA]</scope>
</reference>
<evidence type="ECO:0008006" key="4">
    <source>
        <dbReference type="Google" id="ProtNLM"/>
    </source>
</evidence>
<organism evidence="2 3">
    <name type="scientific">Mugilogobius chulae</name>
    <name type="common">yellowstripe goby</name>
    <dbReference type="NCBI Taxonomy" id="88201"/>
    <lineage>
        <taxon>Eukaryota</taxon>
        <taxon>Metazoa</taxon>
        <taxon>Chordata</taxon>
        <taxon>Craniata</taxon>
        <taxon>Vertebrata</taxon>
        <taxon>Euteleostomi</taxon>
        <taxon>Actinopterygii</taxon>
        <taxon>Neopterygii</taxon>
        <taxon>Teleostei</taxon>
        <taxon>Neoteleostei</taxon>
        <taxon>Acanthomorphata</taxon>
        <taxon>Gobiaria</taxon>
        <taxon>Gobiiformes</taxon>
        <taxon>Gobioidei</taxon>
        <taxon>Gobiidae</taxon>
        <taxon>Gobionellinae</taxon>
        <taxon>Mugilogobius</taxon>
    </lineage>
</organism>
<dbReference type="AlphaFoldDB" id="A0AAW0MYA4"/>